<dbReference type="EMBL" id="JELY01001890">
    <property type="protein sequence ID" value="KYF54286.1"/>
    <property type="molecule type" value="Genomic_DNA"/>
</dbReference>
<sequence>MRIKLNSIMVEDQDRALTFYTEVLGFKKKHDFPVGEYRWITVVSPEGPDDVELVLEPNANPAAKTFQQAMFAQGIPLTAFEVTDLKAEFARLKERQVAFTQEPTPMGPVMIAVFSDTCGNLIQLYQPL</sequence>
<evidence type="ECO:0000259" key="1">
    <source>
        <dbReference type="PROSITE" id="PS51819"/>
    </source>
</evidence>
<feature type="domain" description="VOC" evidence="1">
    <location>
        <begin position="2"/>
        <end position="127"/>
    </location>
</feature>
<dbReference type="Pfam" id="PF00903">
    <property type="entry name" value="Glyoxalase"/>
    <property type="match status" value="1"/>
</dbReference>
<dbReference type="InterPro" id="IPR029068">
    <property type="entry name" value="Glyas_Bleomycin-R_OHBP_Dase"/>
</dbReference>
<gene>
    <name evidence="2" type="ORF">BE08_37360</name>
</gene>
<dbReference type="PROSITE" id="PS51819">
    <property type="entry name" value="VOC"/>
    <property type="match status" value="1"/>
</dbReference>
<dbReference type="InterPro" id="IPR037523">
    <property type="entry name" value="VOC_core"/>
</dbReference>
<evidence type="ECO:0000313" key="3">
    <source>
        <dbReference type="Proteomes" id="UP000075420"/>
    </source>
</evidence>
<dbReference type="CDD" id="cd07263">
    <property type="entry name" value="VOC_like"/>
    <property type="match status" value="1"/>
</dbReference>
<dbReference type="PANTHER" id="PTHR36437:SF2">
    <property type="entry name" value="GLYOXALASE_BLEOMYCIN RESISTANCE PROTEIN_DIOXYGENASE"/>
    <property type="match status" value="1"/>
</dbReference>
<reference evidence="2 3" key="1">
    <citation type="submission" date="2014-02" db="EMBL/GenBank/DDBJ databases">
        <title>The small core and large imbalanced accessory genome model reveals a collaborative survival strategy of Sorangium cellulosum strains in nature.</title>
        <authorList>
            <person name="Han K."/>
            <person name="Peng R."/>
            <person name="Blom J."/>
            <person name="Li Y.-Z."/>
        </authorList>
    </citation>
    <scope>NUCLEOTIDE SEQUENCE [LARGE SCALE GENOMIC DNA]</scope>
    <source>
        <strain evidence="2 3">So0157-25</strain>
    </source>
</reference>
<protein>
    <submittedName>
        <fullName evidence="2">Glyoxalase</fullName>
    </submittedName>
</protein>
<dbReference type="Proteomes" id="UP000075420">
    <property type="component" value="Unassembled WGS sequence"/>
</dbReference>
<proteinExistence type="predicted"/>
<dbReference type="PANTHER" id="PTHR36437">
    <property type="entry name" value="GLYOXALASE/BLEOMYCIN RESISTANCE PROTEIN/DIOXYGENASE"/>
    <property type="match status" value="1"/>
</dbReference>
<dbReference type="InterPro" id="IPR004360">
    <property type="entry name" value="Glyas_Fos-R_dOase_dom"/>
</dbReference>
<organism evidence="2 3">
    <name type="scientific">Sorangium cellulosum</name>
    <name type="common">Polyangium cellulosum</name>
    <dbReference type="NCBI Taxonomy" id="56"/>
    <lineage>
        <taxon>Bacteria</taxon>
        <taxon>Pseudomonadati</taxon>
        <taxon>Myxococcota</taxon>
        <taxon>Polyangia</taxon>
        <taxon>Polyangiales</taxon>
        <taxon>Polyangiaceae</taxon>
        <taxon>Sorangium</taxon>
    </lineage>
</organism>
<comment type="caution">
    <text evidence="2">The sequence shown here is derived from an EMBL/GenBank/DDBJ whole genome shotgun (WGS) entry which is preliminary data.</text>
</comment>
<dbReference type="Gene3D" id="3.10.180.10">
    <property type="entry name" value="2,3-Dihydroxybiphenyl 1,2-Dioxygenase, domain 1"/>
    <property type="match status" value="1"/>
</dbReference>
<evidence type="ECO:0000313" key="2">
    <source>
        <dbReference type="EMBL" id="KYF54286.1"/>
    </source>
</evidence>
<dbReference type="AlphaFoldDB" id="A0A150PF35"/>
<accession>A0A150PF35</accession>
<dbReference type="SUPFAM" id="SSF54593">
    <property type="entry name" value="Glyoxalase/Bleomycin resistance protein/Dihydroxybiphenyl dioxygenase"/>
    <property type="match status" value="1"/>
</dbReference>
<name>A0A150PF35_SORCE</name>